<dbReference type="InterPro" id="IPR036028">
    <property type="entry name" value="SH3-like_dom_sf"/>
</dbReference>
<dbReference type="CDD" id="cd01670">
    <property type="entry name" value="Death"/>
    <property type="match status" value="1"/>
</dbReference>
<keyword evidence="4" id="KW-1185">Reference proteome</keyword>
<organism evidence="3 4">
    <name type="scientific">Holothuria leucospilota</name>
    <name type="common">Black long sea cucumber</name>
    <name type="synonym">Mertensiothuria leucospilota</name>
    <dbReference type="NCBI Taxonomy" id="206669"/>
    <lineage>
        <taxon>Eukaryota</taxon>
        <taxon>Metazoa</taxon>
        <taxon>Echinodermata</taxon>
        <taxon>Eleutherozoa</taxon>
        <taxon>Echinozoa</taxon>
        <taxon>Holothuroidea</taxon>
        <taxon>Aspidochirotacea</taxon>
        <taxon>Aspidochirotida</taxon>
        <taxon>Holothuriidae</taxon>
        <taxon>Holothuria</taxon>
    </lineage>
</organism>
<protein>
    <recommendedName>
        <fullName evidence="2">Death domain-containing protein</fullName>
    </recommendedName>
</protein>
<feature type="region of interest" description="Disordered" evidence="1">
    <location>
        <begin position="281"/>
        <end position="301"/>
    </location>
</feature>
<dbReference type="SUPFAM" id="SSF50044">
    <property type="entry name" value="SH3-domain"/>
    <property type="match status" value="1"/>
</dbReference>
<reference evidence="3" key="1">
    <citation type="submission" date="2021-10" db="EMBL/GenBank/DDBJ databases">
        <title>Tropical sea cucumber genome reveals ecological adaptation and Cuvierian tubules defense mechanism.</title>
        <authorList>
            <person name="Chen T."/>
        </authorList>
    </citation>
    <scope>NUCLEOTIDE SEQUENCE</scope>
    <source>
        <strain evidence="3">Nanhai2018</strain>
        <tissue evidence="3">Muscle</tissue>
    </source>
</reference>
<dbReference type="AlphaFoldDB" id="A0A9Q1H2D0"/>
<sequence>MTTYSLEAVRDFTAIDSDNIVVKFGEILTLLLDNSKFCLVHRSDDLPFVVPKPWVVLRIDDCNNRTGSFSKFLRKRECLKLMNKYPMCSYNLESARPQFAAVTTASAATALNEVDVRANTSVLLLNADPQNLSWFGITQNGTFGMIPGNCLSFVTNTMTPSLQAGSRLVTTARITYESQDPGELSITRGTSLEVIGMPQLWKWQVRIPTAKRKVGLLPIYVMNEVSVISSPQDIRGKDADEDVEKPIPVVRPPSGCDAAEDCDPTSWQIVQNAGTSCLQRRSSRQPLPLRPDSQPSVILNDLNRPTDGVGVAYVNEGHNSFSIPPHPEGFYHSLPHTLRSDDPCLVGVSSAIGDSATGWDHVRSPSEEAKDAIDGISKLLVNLKKAQTALAQTARKSEEQLHHWKDTAKAIQRLTSEAISQNESYYAYAYDHTGWGEDRTMSTAMELDFVAKAWSQTKDKNTFESSTIPRKTHKTAQRRASLSSSSLQPIEENEKSSQLYRCESQPILNMASGSQVLGAESPATSPGGSLLHMPPSLHSSHIEVITKCTCPDGAIRSKIHWKPILIRLGLDPLKAREISAKKMPPREEWKQALLEWKEQLGPNATMPAFLEELKVFRNDIYHEIFKVCGVRLKQKLSSSSVHYV</sequence>
<gene>
    <name evidence="3" type="ORF">HOLleu_27477</name>
</gene>
<dbReference type="OrthoDB" id="5983572at2759"/>
<dbReference type="PROSITE" id="PS50017">
    <property type="entry name" value="DEATH_DOMAIN"/>
    <property type="match status" value="1"/>
</dbReference>
<accession>A0A9Q1H2D0</accession>
<evidence type="ECO:0000256" key="1">
    <source>
        <dbReference type="SAM" id="MobiDB-lite"/>
    </source>
</evidence>
<feature type="domain" description="Death" evidence="2">
    <location>
        <begin position="561"/>
        <end position="614"/>
    </location>
</feature>
<evidence type="ECO:0000313" key="4">
    <source>
        <dbReference type="Proteomes" id="UP001152320"/>
    </source>
</evidence>
<comment type="caution">
    <text evidence="3">The sequence shown here is derived from an EMBL/GenBank/DDBJ whole genome shotgun (WGS) entry which is preliminary data.</text>
</comment>
<dbReference type="InterPro" id="IPR000488">
    <property type="entry name" value="Death_dom"/>
</dbReference>
<name>A0A9Q1H2D0_HOLLE</name>
<dbReference type="EMBL" id="JAIZAY010000013">
    <property type="protein sequence ID" value="KAJ8030929.1"/>
    <property type="molecule type" value="Genomic_DNA"/>
</dbReference>
<dbReference type="Proteomes" id="UP001152320">
    <property type="component" value="Chromosome 13"/>
</dbReference>
<evidence type="ECO:0000313" key="3">
    <source>
        <dbReference type="EMBL" id="KAJ8030929.1"/>
    </source>
</evidence>
<feature type="region of interest" description="Disordered" evidence="1">
    <location>
        <begin position="460"/>
        <end position="498"/>
    </location>
</feature>
<proteinExistence type="predicted"/>
<feature type="compositionally biased region" description="Low complexity" evidence="1">
    <location>
        <begin position="281"/>
        <end position="291"/>
    </location>
</feature>
<evidence type="ECO:0000259" key="2">
    <source>
        <dbReference type="PROSITE" id="PS50017"/>
    </source>
</evidence>
<dbReference type="GO" id="GO:0007165">
    <property type="term" value="P:signal transduction"/>
    <property type="evidence" value="ECO:0007669"/>
    <property type="project" value="InterPro"/>
</dbReference>
<feature type="compositionally biased region" description="Low complexity" evidence="1">
    <location>
        <begin position="478"/>
        <end position="488"/>
    </location>
</feature>